<name>A0A926UTF9_9CYAN</name>
<evidence type="ECO:0000313" key="2">
    <source>
        <dbReference type="Proteomes" id="UP000631421"/>
    </source>
</evidence>
<keyword evidence="2" id="KW-1185">Reference proteome</keyword>
<accession>A0A926UTF9</accession>
<sequence>MAVKKPLEVVQPLPTEETAPSIEAISDRLNDEIADQLLDSIDWQKVTQAIVRKAPAKLFAWLTRGNDSPINISAFPELAALPSSDDEGKAA</sequence>
<protein>
    <submittedName>
        <fullName evidence="1">Uncharacterized protein</fullName>
    </submittedName>
</protein>
<organism evidence="1 2">
    <name type="scientific">Pseudanabaena cinerea FACHB-1277</name>
    <dbReference type="NCBI Taxonomy" id="2949581"/>
    <lineage>
        <taxon>Bacteria</taxon>
        <taxon>Bacillati</taxon>
        <taxon>Cyanobacteriota</taxon>
        <taxon>Cyanophyceae</taxon>
        <taxon>Pseudanabaenales</taxon>
        <taxon>Pseudanabaenaceae</taxon>
        <taxon>Pseudanabaena</taxon>
        <taxon>Pseudanabaena cinerea</taxon>
    </lineage>
</organism>
<dbReference type="AlphaFoldDB" id="A0A926UTF9"/>
<reference evidence="1" key="1">
    <citation type="journal article" date="2015" name="ISME J.">
        <title>Draft Genome Sequence of Streptomyces incarnatus NRRL8089, which Produces the Nucleoside Antibiotic Sinefungin.</title>
        <authorList>
            <person name="Oshima K."/>
            <person name="Hattori M."/>
            <person name="Shimizu H."/>
            <person name="Fukuda K."/>
            <person name="Nemoto M."/>
            <person name="Inagaki K."/>
            <person name="Tamura T."/>
        </authorList>
    </citation>
    <scope>NUCLEOTIDE SEQUENCE</scope>
    <source>
        <strain evidence="1">FACHB-1277</strain>
    </source>
</reference>
<gene>
    <name evidence="1" type="ORF">H6F44_11795</name>
</gene>
<proteinExistence type="predicted"/>
<comment type="caution">
    <text evidence="1">The sequence shown here is derived from an EMBL/GenBank/DDBJ whole genome shotgun (WGS) entry which is preliminary data.</text>
</comment>
<dbReference type="EMBL" id="JACJPY010000034">
    <property type="protein sequence ID" value="MBD2150797.1"/>
    <property type="molecule type" value="Genomic_DNA"/>
</dbReference>
<evidence type="ECO:0000313" key="1">
    <source>
        <dbReference type="EMBL" id="MBD2150797.1"/>
    </source>
</evidence>
<dbReference type="RefSeq" id="WP_190351161.1">
    <property type="nucleotide sequence ID" value="NZ_JACJPY010000034.1"/>
</dbReference>
<reference evidence="1" key="2">
    <citation type="submission" date="2020-08" db="EMBL/GenBank/DDBJ databases">
        <authorList>
            <person name="Chen M."/>
            <person name="Teng W."/>
            <person name="Zhao L."/>
            <person name="Hu C."/>
            <person name="Zhou Y."/>
            <person name="Han B."/>
            <person name="Song L."/>
            <person name="Shu W."/>
        </authorList>
    </citation>
    <scope>NUCLEOTIDE SEQUENCE</scope>
    <source>
        <strain evidence="1">FACHB-1277</strain>
    </source>
</reference>
<dbReference type="Proteomes" id="UP000631421">
    <property type="component" value="Unassembled WGS sequence"/>
</dbReference>